<keyword evidence="3" id="KW-1185">Reference proteome</keyword>
<proteinExistence type="predicted"/>
<dbReference type="InterPro" id="IPR012337">
    <property type="entry name" value="RNaseH-like_sf"/>
</dbReference>
<feature type="compositionally biased region" description="Low complexity" evidence="1">
    <location>
        <begin position="216"/>
        <end position="228"/>
    </location>
</feature>
<evidence type="ECO:0000313" key="2">
    <source>
        <dbReference type="EMBL" id="UYV73042.1"/>
    </source>
</evidence>
<evidence type="ECO:0000256" key="1">
    <source>
        <dbReference type="SAM" id="MobiDB-lite"/>
    </source>
</evidence>
<protein>
    <submittedName>
        <fullName evidence="2">K02A2.6-like</fullName>
    </submittedName>
</protein>
<feature type="region of interest" description="Disordered" evidence="1">
    <location>
        <begin position="200"/>
        <end position="251"/>
    </location>
</feature>
<dbReference type="InterPro" id="IPR036397">
    <property type="entry name" value="RNaseH_sf"/>
</dbReference>
<dbReference type="PANTHER" id="PTHR37984">
    <property type="entry name" value="PROTEIN CBG26694"/>
    <property type="match status" value="1"/>
</dbReference>
<reference evidence="2 3" key="1">
    <citation type="submission" date="2022-01" db="EMBL/GenBank/DDBJ databases">
        <title>A chromosomal length assembly of Cordylochernes scorpioides.</title>
        <authorList>
            <person name="Zeh D."/>
            <person name="Zeh J."/>
        </authorList>
    </citation>
    <scope>NUCLEOTIDE SEQUENCE [LARGE SCALE GENOMIC DNA]</scope>
    <source>
        <strain evidence="2">IN4F17</strain>
        <tissue evidence="2">Whole Body</tissue>
    </source>
</reference>
<gene>
    <name evidence="2" type="ORF">LAZ67_10001651</name>
</gene>
<feature type="compositionally biased region" description="Basic and acidic residues" evidence="1">
    <location>
        <begin position="239"/>
        <end position="251"/>
    </location>
</feature>
<name>A0ABY6KXP7_9ARAC</name>
<dbReference type="EMBL" id="CP092872">
    <property type="protein sequence ID" value="UYV73042.1"/>
    <property type="molecule type" value="Genomic_DNA"/>
</dbReference>
<dbReference type="PANTHER" id="PTHR37984:SF13">
    <property type="entry name" value="RIBONUCLEASE H"/>
    <property type="match status" value="1"/>
</dbReference>
<dbReference type="InterPro" id="IPR050951">
    <property type="entry name" value="Retrovirus_Pol_polyprotein"/>
</dbReference>
<evidence type="ECO:0000313" key="3">
    <source>
        <dbReference type="Proteomes" id="UP001235939"/>
    </source>
</evidence>
<accession>A0ABY6KXP7</accession>
<feature type="compositionally biased region" description="Polar residues" evidence="1">
    <location>
        <begin position="205"/>
        <end position="215"/>
    </location>
</feature>
<dbReference type="SUPFAM" id="SSF53098">
    <property type="entry name" value="Ribonuclease H-like"/>
    <property type="match status" value="1"/>
</dbReference>
<dbReference type="Gene3D" id="3.30.420.10">
    <property type="entry name" value="Ribonuclease H-like superfamily/Ribonuclease H"/>
    <property type="match status" value="1"/>
</dbReference>
<sequence length="251" mass="28640">MNSTTAGNTIRVLRDLFSRYGIPDQVTDNGPQFVCSSYFPATNGLAERFVQTLKRSLKNMRNEELNKSLANNSPHSSTREAPAVLFLKRMLKSRWNLLKPKLEVKPGIKKGYSPDFEEDEDILVRDFLGPNKWKERKIISRLGKCFYTVKLNDGRLWRRHVCQLRKGYIAPSPASEIFLPEQLINYPRNEIRAEDGSVEIPVSPSEENIPSSSGISAPEEPGSAASASDQLRTPQRRYPMRDRRPPERFGF</sequence>
<dbReference type="Proteomes" id="UP001235939">
    <property type="component" value="Chromosome 10"/>
</dbReference>
<organism evidence="2 3">
    <name type="scientific">Cordylochernes scorpioides</name>
    <dbReference type="NCBI Taxonomy" id="51811"/>
    <lineage>
        <taxon>Eukaryota</taxon>
        <taxon>Metazoa</taxon>
        <taxon>Ecdysozoa</taxon>
        <taxon>Arthropoda</taxon>
        <taxon>Chelicerata</taxon>
        <taxon>Arachnida</taxon>
        <taxon>Pseudoscorpiones</taxon>
        <taxon>Cheliferoidea</taxon>
        <taxon>Chernetidae</taxon>
        <taxon>Cordylochernes</taxon>
    </lineage>
</organism>